<evidence type="ECO:0000256" key="1">
    <source>
        <dbReference type="ARBA" id="ARBA00010139"/>
    </source>
</evidence>
<evidence type="ECO:0000256" key="4">
    <source>
        <dbReference type="ARBA" id="ARBA00023002"/>
    </source>
</evidence>
<dbReference type="OrthoDB" id="74360at2759"/>
<dbReference type="Proteomes" id="UP000054845">
    <property type="component" value="Unassembled WGS sequence"/>
</dbReference>
<evidence type="ECO:0000256" key="3">
    <source>
        <dbReference type="ARBA" id="ARBA00022827"/>
    </source>
</evidence>
<evidence type="ECO:0000256" key="2">
    <source>
        <dbReference type="ARBA" id="ARBA00022630"/>
    </source>
</evidence>
<accession>A0A0P1BAV6</accession>
<dbReference type="Pfam" id="PF00743">
    <property type="entry name" value="FMO-like"/>
    <property type="match status" value="1"/>
</dbReference>
<feature type="region of interest" description="Disordered" evidence="5">
    <location>
        <begin position="373"/>
        <end position="392"/>
    </location>
</feature>
<evidence type="ECO:0000256" key="5">
    <source>
        <dbReference type="SAM" id="MobiDB-lite"/>
    </source>
</evidence>
<evidence type="ECO:0000313" key="6">
    <source>
        <dbReference type="EMBL" id="CEH12873.1"/>
    </source>
</evidence>
<dbReference type="GO" id="GO:0050660">
    <property type="term" value="F:flavin adenine dinucleotide binding"/>
    <property type="evidence" value="ECO:0007669"/>
    <property type="project" value="InterPro"/>
</dbReference>
<dbReference type="SUPFAM" id="SSF51905">
    <property type="entry name" value="FAD/NAD(P)-binding domain"/>
    <property type="match status" value="1"/>
</dbReference>
<protein>
    <recommendedName>
        <fullName evidence="8">Monooxygenase</fullName>
    </recommendedName>
</protein>
<proteinExistence type="inferred from homology"/>
<keyword evidence="7" id="KW-1185">Reference proteome</keyword>
<evidence type="ECO:0000313" key="7">
    <source>
        <dbReference type="Proteomes" id="UP000054845"/>
    </source>
</evidence>
<dbReference type="STRING" id="401625.A0A0P1BAV6"/>
<dbReference type="Gene3D" id="3.50.50.60">
    <property type="entry name" value="FAD/NAD(P)-binding domain"/>
    <property type="match status" value="3"/>
</dbReference>
<keyword evidence="4" id="KW-0560">Oxidoreductase</keyword>
<dbReference type="EMBL" id="CCYA01000192">
    <property type="protein sequence ID" value="CEH12873.1"/>
    <property type="molecule type" value="Genomic_DNA"/>
</dbReference>
<dbReference type="GO" id="GO:0050661">
    <property type="term" value="F:NADP binding"/>
    <property type="evidence" value="ECO:0007669"/>
    <property type="project" value="InterPro"/>
</dbReference>
<dbReference type="PANTHER" id="PTHR42877:SF5">
    <property type="entry name" value="L-ORNITHINE N(5)-MONOOXYGENASE-RELATED"/>
    <property type="match status" value="1"/>
</dbReference>
<dbReference type="InterPro" id="IPR020946">
    <property type="entry name" value="Flavin_mOase-like"/>
</dbReference>
<name>A0A0P1BAV6_9BASI</name>
<evidence type="ECO:0008006" key="8">
    <source>
        <dbReference type="Google" id="ProtNLM"/>
    </source>
</evidence>
<reference evidence="6 7" key="1">
    <citation type="submission" date="2014-09" db="EMBL/GenBank/DDBJ databases">
        <authorList>
            <person name="Magalhaes I.L.F."/>
            <person name="Oliveira U."/>
            <person name="Santos F.R."/>
            <person name="Vidigal T.H.D.A."/>
            <person name="Brescovit A.D."/>
            <person name="Santos A.J."/>
        </authorList>
    </citation>
    <scope>NUCLEOTIDE SEQUENCE [LARGE SCALE GENOMIC DNA]</scope>
</reference>
<dbReference type="InterPro" id="IPR036188">
    <property type="entry name" value="FAD/NAD-bd_sf"/>
</dbReference>
<dbReference type="GO" id="GO:0004499">
    <property type="term" value="F:N,N-dimethylaniline monooxygenase activity"/>
    <property type="evidence" value="ECO:0007669"/>
    <property type="project" value="InterPro"/>
</dbReference>
<dbReference type="InterPro" id="IPR051209">
    <property type="entry name" value="FAD-bind_Monooxygenase_sf"/>
</dbReference>
<organism evidence="6 7">
    <name type="scientific">Ceraceosorus bombacis</name>
    <dbReference type="NCBI Taxonomy" id="401625"/>
    <lineage>
        <taxon>Eukaryota</taxon>
        <taxon>Fungi</taxon>
        <taxon>Dikarya</taxon>
        <taxon>Basidiomycota</taxon>
        <taxon>Ustilaginomycotina</taxon>
        <taxon>Exobasidiomycetes</taxon>
        <taxon>Ceraceosorales</taxon>
        <taxon>Ceraceosoraceae</taxon>
        <taxon>Ceraceosorus</taxon>
    </lineage>
</organism>
<comment type="similarity">
    <text evidence="1">Belongs to the FAD-binding monooxygenase family.</text>
</comment>
<dbReference type="Pfam" id="PF13450">
    <property type="entry name" value="NAD_binding_8"/>
    <property type="match status" value="1"/>
</dbReference>
<keyword evidence="2" id="KW-0285">Flavoprotein</keyword>
<dbReference type="AlphaFoldDB" id="A0A0P1BAV6"/>
<dbReference type="PANTHER" id="PTHR42877">
    <property type="entry name" value="L-ORNITHINE N(5)-MONOOXYGENASE-RELATED"/>
    <property type="match status" value="1"/>
</dbReference>
<keyword evidence="3" id="KW-0274">FAD</keyword>
<sequence length="586" mass="65312">MSSSNAGLRSPQDGALCGPTDLEAIIVGGGVSGIASAVRFQLDLQLNRYLIFEQSDDLGGTWHLNTYPGAGCDIPTRLYSFSFAQRDNWDIFFSLQPEIKDCQETVYRARAIVSCIGLLSIPRECDVPGWRTFGGELFHSAQWRNDVQLKGKKVVILGNGCSATQIVPTIAPERNLAGFAALERWVIALVIETHFLQAFKHDGVAARERFANVCRKYVKECAPPEYHHLLLPDPEKVPVACKRRIFDNGYIPSLGRSNVELTNDQAKEIVSDGVILQSGRKLEADVIVLANGFRTDGVQSFDVINGNGVTLSQYWKDHGGVPSAYRGVMVANFPSFFLIWGPNTNTGHFSAIWAIERAVELMTSVLRPVFEAPSETRDAKSTNGPLQRSFGRSVEVKRSAEELEHTFVQRSMDDLIFTAGCGACFGRSVEVKRSAEELEQTFVQRSMDDLIFTAGCGAWYQDPETGKVVNAAPSFQMTYARRCAFPSFSDYRYKGISSDRAWRAWHVHQRVGSLLRLGATPDKRTNEEARRGLLARLWRLVLLPPRAIAAFIAIWLLRGTSRLTDALLRWNYPPKYRGPSPRIAIN</sequence>